<sequence length="540" mass="61053">MFSDMLVNAFFPDKASLSAVQTYKGWAFVVSSGLLFYFMIFREFRGKVKANVLLTRQKDFSNSVLDSAGVYVAVIDGKGTIARINEKFEKLFASSGREIVGESIYDVFLNPSTASVLRSAVESIRNIDSEQVFESGCTVSGKTLHIRWSLRFLASWKEENDYFVLTGVDITKVVESERNATKRLNDIQALHEIDLAVSYNIELEKMLDVFLEKSISRLEVDGADIYLLSEDNKLRFTHGMGLLSDKSLPIDLPLEGTVPGKVVLTGESYSGPLHSDPGSNCPRLAMIKEMKISEYHAVPLQTRGKTLGVLEVFSVEERERDSEWHDFLITLAGQGSLAIDIAIMIESLKASNKMIKHAYDQTLEGLAMAMDLRDIEMEGHSRRVTELSMALAKEMGLNGEELENFYRGALLHDIGKISVPDEILFKKGPLDENEWEIMKSHTVYARKLLSQIDYLVPSLDIPYCHHERWDGSGYPRGLKGEEIPLSARIFTVADVYDALTSERRYKHAWPEKEALKYLRENSGKLFDERIVDRFLKIVKN</sequence>
<proteinExistence type="predicted"/>
<dbReference type="Gene3D" id="3.30.450.40">
    <property type="match status" value="1"/>
</dbReference>
<organism evidence="3 4">
    <name type="scientific">Mesotoga infera</name>
    <dbReference type="NCBI Taxonomy" id="1236046"/>
    <lineage>
        <taxon>Bacteria</taxon>
        <taxon>Thermotogati</taxon>
        <taxon>Thermotogota</taxon>
        <taxon>Thermotogae</taxon>
        <taxon>Kosmotogales</taxon>
        <taxon>Kosmotogaceae</taxon>
        <taxon>Mesotoga</taxon>
    </lineage>
</organism>
<dbReference type="Gene3D" id="1.10.3210.10">
    <property type="entry name" value="Hypothetical protein af1432"/>
    <property type="match status" value="1"/>
</dbReference>
<evidence type="ECO:0000259" key="2">
    <source>
        <dbReference type="PROSITE" id="PS51832"/>
    </source>
</evidence>
<protein>
    <submittedName>
        <fullName evidence="3">PAS domain S-box</fullName>
    </submittedName>
</protein>
<dbReference type="PROSITE" id="PS50112">
    <property type="entry name" value="PAS"/>
    <property type="match status" value="1"/>
</dbReference>
<dbReference type="InterPro" id="IPR052020">
    <property type="entry name" value="Cyclic_di-GMP/3'3'-cGAMP_PDE"/>
</dbReference>
<dbReference type="Pfam" id="PF13487">
    <property type="entry name" value="HD_5"/>
    <property type="match status" value="1"/>
</dbReference>
<evidence type="ECO:0000313" key="4">
    <source>
        <dbReference type="Proteomes" id="UP000250796"/>
    </source>
</evidence>
<dbReference type="NCBIfam" id="TIGR00229">
    <property type="entry name" value="sensory_box"/>
    <property type="match status" value="1"/>
</dbReference>
<feature type="domain" description="PAS" evidence="1">
    <location>
        <begin position="57"/>
        <end position="128"/>
    </location>
</feature>
<dbReference type="CDD" id="cd00130">
    <property type="entry name" value="PAS"/>
    <property type="match status" value="1"/>
</dbReference>
<dbReference type="Gene3D" id="3.30.450.20">
    <property type="entry name" value="PAS domain"/>
    <property type="match status" value="1"/>
</dbReference>
<dbReference type="InterPro" id="IPR035965">
    <property type="entry name" value="PAS-like_dom_sf"/>
</dbReference>
<evidence type="ECO:0000259" key="1">
    <source>
        <dbReference type="PROSITE" id="PS50112"/>
    </source>
</evidence>
<dbReference type="AlphaFoldDB" id="A0A7Z7LEB8"/>
<dbReference type="Proteomes" id="UP000250796">
    <property type="component" value="Chromosome MESINF"/>
</dbReference>
<dbReference type="SMART" id="SM00471">
    <property type="entry name" value="HDc"/>
    <property type="match status" value="1"/>
</dbReference>
<keyword evidence="4" id="KW-1185">Reference proteome</keyword>
<dbReference type="SUPFAM" id="SSF109604">
    <property type="entry name" value="HD-domain/PDEase-like"/>
    <property type="match status" value="1"/>
</dbReference>
<dbReference type="SUPFAM" id="SSF55785">
    <property type="entry name" value="PYP-like sensor domain (PAS domain)"/>
    <property type="match status" value="1"/>
</dbReference>
<dbReference type="EMBL" id="LS974202">
    <property type="protein sequence ID" value="SSC12397.1"/>
    <property type="molecule type" value="Genomic_DNA"/>
</dbReference>
<dbReference type="PANTHER" id="PTHR45228">
    <property type="entry name" value="CYCLIC DI-GMP PHOSPHODIESTERASE TM_0186-RELATED"/>
    <property type="match status" value="1"/>
</dbReference>
<dbReference type="Pfam" id="PF13426">
    <property type="entry name" value="PAS_9"/>
    <property type="match status" value="1"/>
</dbReference>
<accession>A0A7Z7LEB8</accession>
<gene>
    <name evidence="3" type="ORF">MESINF_0948</name>
</gene>
<reference evidence="3 4" key="1">
    <citation type="submission" date="2017-01" db="EMBL/GenBank/DDBJ databases">
        <authorList>
            <person name="Erauso G."/>
        </authorList>
    </citation>
    <scope>NUCLEOTIDE SEQUENCE [LARGE SCALE GENOMIC DNA]</scope>
    <source>
        <strain evidence="3">MESINF1</strain>
    </source>
</reference>
<dbReference type="SMART" id="SM00091">
    <property type="entry name" value="PAS"/>
    <property type="match status" value="1"/>
</dbReference>
<dbReference type="InterPro" id="IPR029016">
    <property type="entry name" value="GAF-like_dom_sf"/>
</dbReference>
<name>A0A7Z7LEB8_9BACT</name>
<dbReference type="SUPFAM" id="SSF55781">
    <property type="entry name" value="GAF domain-like"/>
    <property type="match status" value="1"/>
</dbReference>
<dbReference type="CDD" id="cd00077">
    <property type="entry name" value="HDc"/>
    <property type="match status" value="1"/>
</dbReference>
<dbReference type="InterPro" id="IPR003607">
    <property type="entry name" value="HD/PDEase_dom"/>
</dbReference>
<evidence type="ECO:0000313" key="3">
    <source>
        <dbReference type="EMBL" id="SSC12397.1"/>
    </source>
</evidence>
<dbReference type="KEGG" id="minf:MESINF_0948"/>
<feature type="domain" description="HD-GYP" evidence="2">
    <location>
        <begin position="355"/>
        <end position="540"/>
    </location>
</feature>
<dbReference type="InterPro" id="IPR000014">
    <property type="entry name" value="PAS"/>
</dbReference>
<dbReference type="GO" id="GO:0006355">
    <property type="term" value="P:regulation of DNA-templated transcription"/>
    <property type="evidence" value="ECO:0007669"/>
    <property type="project" value="InterPro"/>
</dbReference>
<dbReference type="PROSITE" id="PS51832">
    <property type="entry name" value="HD_GYP"/>
    <property type="match status" value="1"/>
</dbReference>
<dbReference type="PANTHER" id="PTHR45228:SF1">
    <property type="entry name" value="CYCLIC DI-GMP PHOSPHODIESTERASE TM_0186"/>
    <property type="match status" value="1"/>
</dbReference>
<dbReference type="InterPro" id="IPR037522">
    <property type="entry name" value="HD_GYP_dom"/>
</dbReference>